<dbReference type="SMART" id="SM00387">
    <property type="entry name" value="HATPase_c"/>
    <property type="match status" value="1"/>
</dbReference>
<dbReference type="PROSITE" id="PS50109">
    <property type="entry name" value="HIS_KIN"/>
    <property type="match status" value="1"/>
</dbReference>
<keyword evidence="11" id="KW-0902">Two-component regulatory system</keyword>
<organism evidence="16">
    <name type="scientific">Granulicella tundricola (strain ATCC BAA-1859 / DSM 23138 / MP5ACTX9)</name>
    <dbReference type="NCBI Taxonomy" id="1198114"/>
    <lineage>
        <taxon>Bacteria</taxon>
        <taxon>Pseudomonadati</taxon>
        <taxon>Acidobacteriota</taxon>
        <taxon>Terriglobia</taxon>
        <taxon>Terriglobales</taxon>
        <taxon>Acidobacteriaceae</taxon>
        <taxon>Granulicella</taxon>
    </lineage>
</organism>
<dbReference type="InterPro" id="IPR004358">
    <property type="entry name" value="Sig_transdc_His_kin-like_C"/>
</dbReference>
<dbReference type="STRING" id="1198114.AciX9_2434"/>
<comment type="catalytic activity">
    <reaction evidence="1">
        <text>ATP + protein L-histidine = ADP + protein N-phospho-L-histidine.</text>
        <dbReference type="EC" id="2.7.13.3"/>
    </reaction>
</comment>
<dbReference type="OrthoDB" id="9813151at2"/>
<dbReference type="SUPFAM" id="SSF47384">
    <property type="entry name" value="Homodimeric domain of signal transducing histidine kinase"/>
    <property type="match status" value="1"/>
</dbReference>
<gene>
    <name evidence="15" type="ordered locus">AciX9_2434</name>
</gene>
<dbReference type="InterPro" id="IPR003661">
    <property type="entry name" value="HisK_dim/P_dom"/>
</dbReference>
<dbReference type="InterPro" id="IPR036890">
    <property type="entry name" value="HATPase_C_sf"/>
</dbReference>
<dbReference type="InterPro" id="IPR052023">
    <property type="entry name" value="Histidine_kinase_KdpD"/>
</dbReference>
<dbReference type="PaxDb" id="1198114-AciX9_2434"/>
<dbReference type="Proteomes" id="UP000000343">
    <property type="component" value="Chromosome"/>
</dbReference>
<dbReference type="FunFam" id="3.30.565.10:FF:000006">
    <property type="entry name" value="Sensor histidine kinase WalK"/>
    <property type="match status" value="1"/>
</dbReference>
<dbReference type="CDD" id="cd00075">
    <property type="entry name" value="HATPase"/>
    <property type="match status" value="1"/>
</dbReference>
<dbReference type="GO" id="GO:0000155">
    <property type="term" value="F:phosphorelay sensor kinase activity"/>
    <property type="evidence" value="ECO:0007669"/>
    <property type="project" value="InterPro"/>
</dbReference>
<dbReference type="PANTHER" id="PTHR45569">
    <property type="entry name" value="SENSOR PROTEIN KDPD"/>
    <property type="match status" value="1"/>
</dbReference>
<dbReference type="PANTHER" id="PTHR45569:SF1">
    <property type="entry name" value="SENSOR PROTEIN KDPD"/>
    <property type="match status" value="1"/>
</dbReference>
<keyword evidence="12 13" id="KW-0472">Membrane</keyword>
<dbReference type="Gene3D" id="1.20.120.620">
    <property type="entry name" value="Backbone structure of the membrane domain of e. Coli histidine kinase receptor kdpd"/>
    <property type="match status" value="1"/>
</dbReference>
<feature type="transmembrane region" description="Helical" evidence="13">
    <location>
        <begin position="52"/>
        <end position="73"/>
    </location>
</feature>
<dbReference type="InterPro" id="IPR038318">
    <property type="entry name" value="KdpD_sf"/>
</dbReference>
<dbReference type="Pfam" id="PF02518">
    <property type="entry name" value="HATPase_c"/>
    <property type="match status" value="1"/>
</dbReference>
<dbReference type="Gene3D" id="1.10.287.130">
    <property type="match status" value="1"/>
</dbReference>
<keyword evidence="7" id="KW-0547">Nucleotide-binding</keyword>
<dbReference type="EMBL" id="CP002480">
    <property type="protein sequence ID" value="ADW69470.1"/>
    <property type="molecule type" value="Genomic_DNA"/>
</dbReference>
<evidence type="ECO:0000256" key="10">
    <source>
        <dbReference type="ARBA" id="ARBA00022989"/>
    </source>
</evidence>
<keyword evidence="16" id="KW-1185">Reference proteome</keyword>
<evidence type="ECO:0000256" key="5">
    <source>
        <dbReference type="ARBA" id="ARBA00022679"/>
    </source>
</evidence>
<dbReference type="InterPro" id="IPR036097">
    <property type="entry name" value="HisK_dim/P_sf"/>
</dbReference>
<evidence type="ECO:0000256" key="13">
    <source>
        <dbReference type="SAM" id="Phobius"/>
    </source>
</evidence>
<evidence type="ECO:0000256" key="8">
    <source>
        <dbReference type="ARBA" id="ARBA00022777"/>
    </source>
</evidence>
<evidence type="ECO:0000256" key="1">
    <source>
        <dbReference type="ARBA" id="ARBA00000085"/>
    </source>
</evidence>
<evidence type="ECO:0000256" key="12">
    <source>
        <dbReference type="ARBA" id="ARBA00023136"/>
    </source>
</evidence>
<evidence type="ECO:0000256" key="4">
    <source>
        <dbReference type="ARBA" id="ARBA00022553"/>
    </source>
</evidence>
<sequence>MHSKLIISVTRWFSAAIGLGGIVFFFHVVLQVNPTTVALTLLLFIHSLASRWGLRYAVVISFAAGACYNYFFLPPVGHFIISDPQNIVALLVFLITSIFASRMSERIREESKEARASKAELEILYRLSRALLQTDEFVQLTKTVPNAVAVATGAQAVLFFLLDGNRIYRFGSDWTPHLSEDALKELSHAPGIISSAGAQEAMIPLRSGVRPRGILIIRGLTLSHQSLDALGGLVSIALDRSNAIDEVSRTEAAKENERLRALMLDSITHELGAPLAFIDRSLDSLLAQGLEPAESRALLGSVQGESNRLSRLVAQAVEMAKFDTQELRMTFVPQSMEEMINDAIQTAEDVLKGHPVQVTLAPRLPSVQADSIWVGRLLTKLLQNAAKYSPDDAPIFITAEQDGRFVTCSIADRGIGIEPIEQSFIFDKFLRSGNREQRSSGTGLGLAICRTIVEAHGGKIEVSSQPGRGSVFSFTLRV</sequence>
<keyword evidence="6 13" id="KW-0812">Transmembrane</keyword>
<dbReference type="KEGG" id="acm:AciX9_2434"/>
<reference evidence="16" key="1">
    <citation type="submission" date="2011-01" db="EMBL/GenBank/DDBJ databases">
        <title>Complete sequence of chromosome of Acidobacterium sp. MP5ACTX9.</title>
        <authorList>
            <consortium name="US DOE Joint Genome Institute"/>
            <person name="Lucas S."/>
            <person name="Copeland A."/>
            <person name="Lapidus A."/>
            <person name="Cheng J.-F."/>
            <person name="Goodwin L."/>
            <person name="Pitluck S."/>
            <person name="Teshima H."/>
            <person name="Detter J.C."/>
            <person name="Han C."/>
            <person name="Tapia R."/>
            <person name="Land M."/>
            <person name="Hauser L."/>
            <person name="Kyrpides N."/>
            <person name="Ivanova N."/>
            <person name="Ovchinnikova G."/>
            <person name="Pagani I."/>
            <person name="Rawat S.R."/>
            <person name="Mannisto M."/>
            <person name="Haggblom M.M."/>
            <person name="Woyke T."/>
        </authorList>
    </citation>
    <scope>NUCLEOTIDE SEQUENCE [LARGE SCALE GENOMIC DNA]</scope>
    <source>
        <strain evidence="16">MP5ACTX9</strain>
    </source>
</reference>
<feature type="transmembrane region" description="Helical" evidence="13">
    <location>
        <begin position="12"/>
        <end position="45"/>
    </location>
</feature>
<accession>E8X5C3</accession>
<dbReference type="eggNOG" id="COG2205">
    <property type="taxonomic scope" value="Bacteria"/>
</dbReference>
<dbReference type="RefSeq" id="WP_013580786.1">
    <property type="nucleotide sequence ID" value="NC_015064.1"/>
</dbReference>
<evidence type="ECO:0000256" key="2">
    <source>
        <dbReference type="ARBA" id="ARBA00004141"/>
    </source>
</evidence>
<evidence type="ECO:0000256" key="11">
    <source>
        <dbReference type="ARBA" id="ARBA00023012"/>
    </source>
</evidence>
<evidence type="ECO:0000256" key="7">
    <source>
        <dbReference type="ARBA" id="ARBA00022741"/>
    </source>
</evidence>
<evidence type="ECO:0000256" key="6">
    <source>
        <dbReference type="ARBA" id="ARBA00022692"/>
    </source>
</evidence>
<dbReference type="SMART" id="SM00388">
    <property type="entry name" value="HisKA"/>
    <property type="match status" value="1"/>
</dbReference>
<evidence type="ECO:0000256" key="9">
    <source>
        <dbReference type="ARBA" id="ARBA00022840"/>
    </source>
</evidence>
<protein>
    <recommendedName>
        <fullName evidence="3">histidine kinase</fullName>
        <ecNumber evidence="3">2.7.13.3</ecNumber>
    </recommendedName>
</protein>
<evidence type="ECO:0000259" key="14">
    <source>
        <dbReference type="PROSITE" id="PS50109"/>
    </source>
</evidence>
<feature type="transmembrane region" description="Helical" evidence="13">
    <location>
        <begin position="85"/>
        <end position="103"/>
    </location>
</feature>
<dbReference type="InterPro" id="IPR025201">
    <property type="entry name" value="KdpD_TM"/>
</dbReference>
<keyword evidence="9" id="KW-0067">ATP-binding</keyword>
<dbReference type="InterPro" id="IPR003594">
    <property type="entry name" value="HATPase_dom"/>
</dbReference>
<keyword evidence="8 15" id="KW-0418">Kinase</keyword>
<dbReference type="CDD" id="cd00082">
    <property type="entry name" value="HisKA"/>
    <property type="match status" value="1"/>
</dbReference>
<keyword evidence="4" id="KW-0597">Phosphoprotein</keyword>
<feature type="domain" description="Histidine kinase" evidence="14">
    <location>
        <begin position="266"/>
        <end position="478"/>
    </location>
</feature>
<dbReference type="GO" id="GO:0005524">
    <property type="term" value="F:ATP binding"/>
    <property type="evidence" value="ECO:0007669"/>
    <property type="project" value="UniProtKB-KW"/>
</dbReference>
<dbReference type="EC" id="2.7.13.3" evidence="3"/>
<comment type="subcellular location">
    <subcellularLocation>
        <location evidence="2">Membrane</location>
        <topology evidence="2">Multi-pass membrane protein</topology>
    </subcellularLocation>
</comment>
<proteinExistence type="predicted"/>
<dbReference type="PRINTS" id="PR00344">
    <property type="entry name" value="BCTRLSENSOR"/>
</dbReference>
<dbReference type="SUPFAM" id="SSF55874">
    <property type="entry name" value="ATPase domain of HSP90 chaperone/DNA topoisomerase II/histidine kinase"/>
    <property type="match status" value="1"/>
</dbReference>
<keyword evidence="5" id="KW-0808">Transferase</keyword>
<keyword evidence="10 13" id="KW-1133">Transmembrane helix</keyword>
<dbReference type="GO" id="GO:0005886">
    <property type="term" value="C:plasma membrane"/>
    <property type="evidence" value="ECO:0007669"/>
    <property type="project" value="TreeGrafter"/>
</dbReference>
<name>E8X5C3_GRATM</name>
<dbReference type="AlphaFoldDB" id="E8X5C3"/>
<evidence type="ECO:0000256" key="3">
    <source>
        <dbReference type="ARBA" id="ARBA00012438"/>
    </source>
</evidence>
<evidence type="ECO:0000313" key="15">
    <source>
        <dbReference type="EMBL" id="ADW69470.1"/>
    </source>
</evidence>
<dbReference type="HOGENOM" id="CLU_000445_89_5_0"/>
<dbReference type="InterPro" id="IPR005467">
    <property type="entry name" value="His_kinase_dom"/>
</dbReference>
<dbReference type="Pfam" id="PF13493">
    <property type="entry name" value="DUF4118"/>
    <property type="match status" value="1"/>
</dbReference>
<evidence type="ECO:0000313" key="16">
    <source>
        <dbReference type="Proteomes" id="UP000000343"/>
    </source>
</evidence>
<dbReference type="Gene3D" id="3.30.565.10">
    <property type="entry name" value="Histidine kinase-like ATPase, C-terminal domain"/>
    <property type="match status" value="1"/>
</dbReference>